<evidence type="ECO:0000313" key="2">
    <source>
        <dbReference type="EMBL" id="GIF84109.1"/>
    </source>
</evidence>
<organism evidence="2 3">
    <name type="scientific">Catellatospora bangladeshensis</name>
    <dbReference type="NCBI Taxonomy" id="310355"/>
    <lineage>
        <taxon>Bacteria</taxon>
        <taxon>Bacillati</taxon>
        <taxon>Actinomycetota</taxon>
        <taxon>Actinomycetes</taxon>
        <taxon>Micromonosporales</taxon>
        <taxon>Micromonosporaceae</taxon>
        <taxon>Catellatospora</taxon>
    </lineage>
</organism>
<keyword evidence="3" id="KW-1185">Reference proteome</keyword>
<proteinExistence type="predicted"/>
<evidence type="ECO:0000313" key="3">
    <source>
        <dbReference type="Proteomes" id="UP000601223"/>
    </source>
</evidence>
<keyword evidence="1" id="KW-0812">Transmembrane</keyword>
<dbReference type="EMBL" id="BONF01000033">
    <property type="protein sequence ID" value="GIF84109.1"/>
    <property type="molecule type" value="Genomic_DNA"/>
</dbReference>
<evidence type="ECO:0008006" key="4">
    <source>
        <dbReference type="Google" id="ProtNLM"/>
    </source>
</evidence>
<comment type="caution">
    <text evidence="2">The sequence shown here is derived from an EMBL/GenBank/DDBJ whole genome shotgun (WGS) entry which is preliminary data.</text>
</comment>
<reference evidence="2 3" key="1">
    <citation type="submission" date="2021-01" db="EMBL/GenBank/DDBJ databases">
        <title>Whole genome shotgun sequence of Catellatospora bangladeshensis NBRC 107357.</title>
        <authorList>
            <person name="Komaki H."/>
            <person name="Tamura T."/>
        </authorList>
    </citation>
    <scope>NUCLEOTIDE SEQUENCE [LARGE SCALE GENOMIC DNA]</scope>
    <source>
        <strain evidence="2 3">NBRC 107357</strain>
    </source>
</reference>
<dbReference type="AlphaFoldDB" id="A0A8J3JUT5"/>
<dbReference type="RefSeq" id="WP_203751876.1">
    <property type="nucleotide sequence ID" value="NZ_BONF01000033.1"/>
</dbReference>
<gene>
    <name evidence="2" type="ORF">Cba03nite_54580</name>
</gene>
<accession>A0A8J3JUT5</accession>
<protein>
    <recommendedName>
        <fullName evidence="4">CU044_5270 family protein</fullName>
    </recommendedName>
</protein>
<keyword evidence="1" id="KW-1133">Transmembrane helix</keyword>
<keyword evidence="1" id="KW-0472">Membrane</keyword>
<feature type="transmembrane region" description="Helical" evidence="1">
    <location>
        <begin position="49"/>
        <end position="69"/>
    </location>
</feature>
<name>A0A8J3JUT5_9ACTN</name>
<sequence length="358" mass="38472">MTHPDPDLRAVLDLPAAEPTDASVSRTWHLLNQRHTAARSRTPRRLSRMLVPVGAAALVAAVALSAVLLNGPGGGNGQVGAPRIAEVLASHQPLPAERGTNPKLSRTTPEAIAALDELAHTAESAATVTLAPRQLVHVKADGWAAGRSGEDPTARISYQGRELWIDPQGMIALRVLADGRDLAEGPKADPQPGRAERDDLLQNGANLRRATPEWLAQLPAGDPAALLARLRDDVDDNEKWTADYLVWDAVAQLYFNADLLLSPQLRAGLLRSFRGMDGLTSGEVVVDGWRLIAIRQTEGSSSTEILFDPLTASAVGRRDIYADSEVTLVPPDGGPRFDPVVGYHVTWTQNLVNSVDER</sequence>
<dbReference type="Proteomes" id="UP000601223">
    <property type="component" value="Unassembled WGS sequence"/>
</dbReference>
<evidence type="ECO:0000256" key="1">
    <source>
        <dbReference type="SAM" id="Phobius"/>
    </source>
</evidence>